<sequence length="430" mass="47146">MCLQEQVWKNVAMESIVGDGNNTFFWTDNWLQGSSIATIAPNILAQVPKAKRNKGAVREALLDDQWTQDMQGALDVAALAELIRSLIILEAWMSWKQHNDMMFNGASPNVQRTMSLITMEMHLWSLAGAKELARLPVAEVAGVAGHLVVCLGSIADDIVLLGAANSANVPKLKRLASGVHDEVFNMFTACYVDVQLLLSSRRPGNTMISIGSLYSPVVRFSPDFVKLPFRAKLLTGCEFAGAALLLMIVAAVTVHCCNRRRSSKKAREAERLSQEKDRRIAELTDDLAAQRELAAVLGEAGRDADEITQAASPRAATEASSSSSRGHRLMEAHGGDEITTEQENQASCELLLVEARGRIRALEDQVAVAVARNRGLEEDLALERARARRIHRQLVVATVAADKYKANAEQFVVTADETKPQEEKEPPQER</sequence>
<evidence type="ECO:0000256" key="3">
    <source>
        <dbReference type="SAM" id="Phobius"/>
    </source>
</evidence>
<proteinExistence type="predicted"/>
<comment type="caution">
    <text evidence="4">The sequence shown here is derived from an EMBL/GenBank/DDBJ whole genome shotgun (WGS) entry which is preliminary data.</text>
</comment>
<keyword evidence="3" id="KW-0812">Transmembrane</keyword>
<gene>
    <name evidence="4" type="primary">gb17843</name>
    <name evidence="4" type="ORF">PR202_gb17843</name>
</gene>
<evidence type="ECO:0000313" key="5">
    <source>
        <dbReference type="Proteomes" id="UP001054889"/>
    </source>
</evidence>
<feature type="compositionally biased region" description="Low complexity" evidence="2">
    <location>
        <begin position="310"/>
        <end position="324"/>
    </location>
</feature>
<feature type="region of interest" description="Disordered" evidence="2">
    <location>
        <begin position="306"/>
        <end position="328"/>
    </location>
</feature>
<evidence type="ECO:0000313" key="4">
    <source>
        <dbReference type="EMBL" id="GJN29602.1"/>
    </source>
</evidence>
<feature type="coiled-coil region" evidence="1">
    <location>
        <begin position="352"/>
        <end position="379"/>
    </location>
</feature>
<dbReference type="AlphaFoldDB" id="A0AAV5F4M4"/>
<reference evidence="4" key="1">
    <citation type="journal article" date="2018" name="DNA Res.">
        <title>Multiple hybrid de novo genome assembly of finger millet, an orphan allotetraploid crop.</title>
        <authorList>
            <person name="Hatakeyama M."/>
            <person name="Aluri S."/>
            <person name="Balachadran M.T."/>
            <person name="Sivarajan S.R."/>
            <person name="Patrignani A."/>
            <person name="Gruter S."/>
            <person name="Poveda L."/>
            <person name="Shimizu-Inatsugi R."/>
            <person name="Baeten J."/>
            <person name="Francoijs K.J."/>
            <person name="Nataraja K.N."/>
            <person name="Reddy Y.A.N."/>
            <person name="Phadnis S."/>
            <person name="Ravikumar R.L."/>
            <person name="Schlapbach R."/>
            <person name="Sreeman S.M."/>
            <person name="Shimizu K.K."/>
        </authorList>
    </citation>
    <scope>NUCLEOTIDE SEQUENCE</scope>
</reference>
<accession>A0AAV5F4M4</accession>
<dbReference type="EMBL" id="BQKI01000081">
    <property type="protein sequence ID" value="GJN29602.1"/>
    <property type="molecule type" value="Genomic_DNA"/>
</dbReference>
<keyword evidence="5" id="KW-1185">Reference proteome</keyword>
<evidence type="ECO:0000256" key="2">
    <source>
        <dbReference type="SAM" id="MobiDB-lite"/>
    </source>
</evidence>
<keyword evidence="3" id="KW-1133">Transmembrane helix</keyword>
<feature type="transmembrane region" description="Helical" evidence="3">
    <location>
        <begin position="239"/>
        <end position="257"/>
    </location>
</feature>
<keyword evidence="3" id="KW-0472">Membrane</keyword>
<protein>
    <submittedName>
        <fullName evidence="4">Uncharacterized protein</fullName>
    </submittedName>
</protein>
<keyword evidence="1" id="KW-0175">Coiled coil</keyword>
<evidence type="ECO:0000256" key="1">
    <source>
        <dbReference type="SAM" id="Coils"/>
    </source>
</evidence>
<reference evidence="4" key="2">
    <citation type="submission" date="2021-12" db="EMBL/GenBank/DDBJ databases">
        <title>Resequencing data analysis of finger millet.</title>
        <authorList>
            <person name="Hatakeyama M."/>
            <person name="Aluri S."/>
            <person name="Balachadran M.T."/>
            <person name="Sivarajan S.R."/>
            <person name="Poveda L."/>
            <person name="Shimizu-Inatsugi R."/>
            <person name="Schlapbach R."/>
            <person name="Sreeman S.M."/>
            <person name="Shimizu K.K."/>
        </authorList>
    </citation>
    <scope>NUCLEOTIDE SEQUENCE</scope>
</reference>
<dbReference type="Proteomes" id="UP001054889">
    <property type="component" value="Unassembled WGS sequence"/>
</dbReference>
<name>A0AAV5F4M4_ELECO</name>
<organism evidence="4 5">
    <name type="scientific">Eleusine coracana subsp. coracana</name>
    <dbReference type="NCBI Taxonomy" id="191504"/>
    <lineage>
        <taxon>Eukaryota</taxon>
        <taxon>Viridiplantae</taxon>
        <taxon>Streptophyta</taxon>
        <taxon>Embryophyta</taxon>
        <taxon>Tracheophyta</taxon>
        <taxon>Spermatophyta</taxon>
        <taxon>Magnoliopsida</taxon>
        <taxon>Liliopsida</taxon>
        <taxon>Poales</taxon>
        <taxon>Poaceae</taxon>
        <taxon>PACMAD clade</taxon>
        <taxon>Chloridoideae</taxon>
        <taxon>Cynodonteae</taxon>
        <taxon>Eleusininae</taxon>
        <taxon>Eleusine</taxon>
    </lineage>
</organism>